<accession>A0A1B1ADE9</accession>
<evidence type="ECO:0000256" key="1">
    <source>
        <dbReference type="ARBA" id="ARBA00007689"/>
    </source>
</evidence>
<reference evidence="3 4" key="1">
    <citation type="submission" date="2015-11" db="EMBL/GenBank/DDBJ databases">
        <title>Whole-Genome Sequence of Candidatus Oderbacter manganicum from the National Park Lower Oder Valley, Germany.</title>
        <authorList>
            <person name="Braun B."/>
            <person name="Liere K."/>
            <person name="Szewzyk U."/>
        </authorList>
    </citation>
    <scope>NUCLEOTIDE SEQUENCE [LARGE SCALE GENOMIC DNA]</scope>
    <source>
        <strain evidence="3 4">OTSz_A_272</strain>
    </source>
</reference>
<keyword evidence="4" id="KW-1185">Reference proteome</keyword>
<dbReference type="OrthoDB" id="2293521at2"/>
<dbReference type="InterPro" id="IPR005545">
    <property type="entry name" value="YCII"/>
</dbReference>
<dbReference type="InParanoid" id="A0A1B1ADE9"/>
<dbReference type="STRING" id="1759059.ATE48_00880"/>
<dbReference type="Gene3D" id="3.30.70.1060">
    <property type="entry name" value="Dimeric alpha+beta barrel"/>
    <property type="match status" value="1"/>
</dbReference>
<dbReference type="Pfam" id="PF03795">
    <property type="entry name" value="YCII"/>
    <property type="match status" value="1"/>
</dbReference>
<dbReference type="RefSeq" id="WP_066766895.1">
    <property type="nucleotide sequence ID" value="NZ_CP013244.1"/>
</dbReference>
<organism evidence="3 4">
    <name type="scientific">Candidatus Viadribacter manganicus</name>
    <dbReference type="NCBI Taxonomy" id="1759059"/>
    <lineage>
        <taxon>Bacteria</taxon>
        <taxon>Pseudomonadati</taxon>
        <taxon>Pseudomonadota</taxon>
        <taxon>Alphaproteobacteria</taxon>
        <taxon>Hyphomonadales</taxon>
        <taxon>Hyphomonadaceae</taxon>
        <taxon>Candidatus Viadribacter</taxon>
    </lineage>
</organism>
<comment type="similarity">
    <text evidence="1">Belongs to the YciI family.</text>
</comment>
<protein>
    <recommendedName>
        <fullName evidence="2">YCII-related domain-containing protein</fullName>
    </recommendedName>
</protein>
<dbReference type="NCBIfam" id="NF009508">
    <property type="entry name" value="PRK12866.1"/>
    <property type="match status" value="1"/>
</dbReference>
<name>A0A1B1ADE9_9PROT</name>
<dbReference type="InterPro" id="IPR051807">
    <property type="entry name" value="Sec-metab_biosynth-assoc"/>
</dbReference>
<dbReference type="AlphaFoldDB" id="A0A1B1ADE9"/>
<dbReference type="EMBL" id="CP013244">
    <property type="protein sequence ID" value="ANP44579.1"/>
    <property type="molecule type" value="Genomic_DNA"/>
</dbReference>
<dbReference type="InterPro" id="IPR011008">
    <property type="entry name" value="Dimeric_a/b-barrel"/>
</dbReference>
<evidence type="ECO:0000313" key="4">
    <source>
        <dbReference type="Proteomes" id="UP000092498"/>
    </source>
</evidence>
<dbReference type="SUPFAM" id="SSF54909">
    <property type="entry name" value="Dimeric alpha+beta barrel"/>
    <property type="match status" value="1"/>
</dbReference>
<evidence type="ECO:0000259" key="2">
    <source>
        <dbReference type="Pfam" id="PF03795"/>
    </source>
</evidence>
<proteinExistence type="inferred from homology"/>
<dbReference type="PANTHER" id="PTHR33606">
    <property type="entry name" value="PROTEIN YCII"/>
    <property type="match status" value="1"/>
</dbReference>
<evidence type="ECO:0000313" key="3">
    <source>
        <dbReference type="EMBL" id="ANP44579.1"/>
    </source>
</evidence>
<dbReference type="PANTHER" id="PTHR33606:SF3">
    <property type="entry name" value="PROTEIN YCII"/>
    <property type="match status" value="1"/>
</dbReference>
<dbReference type="KEGG" id="cbot:ATE48_00880"/>
<dbReference type="Proteomes" id="UP000092498">
    <property type="component" value="Chromosome"/>
</dbReference>
<feature type="domain" description="YCII-related" evidence="2">
    <location>
        <begin position="1"/>
        <end position="87"/>
    </location>
</feature>
<sequence>MKHFLLIYDYAADWMDKRGAVRPAHLELARASVARGELQLGGAVPSGDPAFGLLLFKSETPQIAEDFARADPYVGQGVVAKWRVCEWITVVGEGALTKV</sequence>
<gene>
    <name evidence="3" type="ORF">ATE48_00880</name>
</gene>